<dbReference type="GO" id="GO:0000049">
    <property type="term" value="F:tRNA binding"/>
    <property type="evidence" value="ECO:0007669"/>
    <property type="project" value="UniProtKB-UniRule"/>
</dbReference>
<feature type="domain" description="TRNA-binding" evidence="4">
    <location>
        <begin position="104"/>
        <end position="209"/>
    </location>
</feature>
<dbReference type="STRING" id="6205.A0A0R3WX40"/>
<dbReference type="Pfam" id="PF01588">
    <property type="entry name" value="tRNA_bind"/>
    <property type="match status" value="1"/>
</dbReference>
<protein>
    <submittedName>
        <fullName evidence="5">tRNA-binding domain-containing protein</fullName>
    </submittedName>
</protein>
<accession>A0A0R3WX40</accession>
<dbReference type="InterPro" id="IPR002547">
    <property type="entry name" value="tRNA-bd_dom"/>
</dbReference>
<dbReference type="SUPFAM" id="SSF50249">
    <property type="entry name" value="Nucleic acid-binding proteins"/>
    <property type="match status" value="1"/>
</dbReference>
<dbReference type="InterPro" id="IPR012340">
    <property type="entry name" value="NA-bd_OB-fold"/>
</dbReference>
<dbReference type="Gene3D" id="2.40.50.140">
    <property type="entry name" value="Nucleic acid-binding proteins"/>
    <property type="match status" value="1"/>
</dbReference>
<organism evidence="5">
    <name type="scientific">Hydatigena taeniaeformis</name>
    <name type="common">Feline tapeworm</name>
    <name type="synonym">Taenia taeniaeformis</name>
    <dbReference type="NCBI Taxonomy" id="6205"/>
    <lineage>
        <taxon>Eukaryota</taxon>
        <taxon>Metazoa</taxon>
        <taxon>Spiralia</taxon>
        <taxon>Lophotrochozoa</taxon>
        <taxon>Platyhelminthes</taxon>
        <taxon>Cestoda</taxon>
        <taxon>Eucestoda</taxon>
        <taxon>Cyclophyllidea</taxon>
        <taxon>Taeniidae</taxon>
        <taxon>Hydatigera</taxon>
    </lineage>
</organism>
<keyword evidence="2 3" id="KW-0694">RNA-binding</keyword>
<dbReference type="WBParaSite" id="TTAC_0000533001-mRNA-1">
    <property type="protein sequence ID" value="TTAC_0000533001-mRNA-1"/>
    <property type="gene ID" value="TTAC_0000533001"/>
</dbReference>
<dbReference type="AlphaFoldDB" id="A0A0R3WX40"/>
<reference evidence="5" key="1">
    <citation type="submission" date="2017-02" db="UniProtKB">
        <authorList>
            <consortium name="WormBaseParasite"/>
        </authorList>
    </citation>
    <scope>IDENTIFICATION</scope>
</reference>
<name>A0A0R3WX40_HYDTA</name>
<evidence type="ECO:0000256" key="1">
    <source>
        <dbReference type="ARBA" id="ARBA00022555"/>
    </source>
</evidence>
<evidence type="ECO:0000256" key="2">
    <source>
        <dbReference type="ARBA" id="ARBA00022884"/>
    </source>
</evidence>
<evidence type="ECO:0000313" key="5">
    <source>
        <dbReference type="WBParaSite" id="TTAC_0000533001-mRNA-1"/>
    </source>
</evidence>
<keyword evidence="1 3" id="KW-0820">tRNA-binding</keyword>
<proteinExistence type="predicted"/>
<sequence>LNPSTCSGVGCQLDNLFSAELWHPGDLKFALEEALVRILQSPLVECLSVLELSRLIDDAFPLPRKKAVKSTPVKAKTTSGPEEGSFLVRFLDERRKDTEKSKVCPGSLEMRIGEVVDVKSHPTSADFNVCRVSFGAGENDRISVIGLPAEALMHKKAVFLTNLIPCDVEGVTSEIKVVCLGDNVLECPCHALGTVLRFQDTEKEGKRAKTAAPCNVIVNYDANPGWRAFFHDVYYSPDGGGALCWRRNWRLFLAP</sequence>
<dbReference type="PROSITE" id="PS50886">
    <property type="entry name" value="TRBD"/>
    <property type="match status" value="1"/>
</dbReference>
<evidence type="ECO:0000256" key="3">
    <source>
        <dbReference type="PROSITE-ProRule" id="PRU00209"/>
    </source>
</evidence>
<evidence type="ECO:0000259" key="4">
    <source>
        <dbReference type="PROSITE" id="PS50886"/>
    </source>
</evidence>